<evidence type="ECO:0000256" key="2">
    <source>
        <dbReference type="ARBA" id="ARBA00022630"/>
    </source>
</evidence>
<dbReference type="PRINTS" id="PR00411">
    <property type="entry name" value="PNDRDTASEI"/>
</dbReference>
<gene>
    <name evidence="6" type="ORF">FISHEDRAFT_66514</name>
</gene>
<dbReference type="GO" id="GO:0005737">
    <property type="term" value="C:cytoplasm"/>
    <property type="evidence" value="ECO:0007669"/>
    <property type="project" value="TreeGrafter"/>
</dbReference>
<dbReference type="Proteomes" id="UP000054144">
    <property type="component" value="Unassembled WGS sequence"/>
</dbReference>
<keyword evidence="2" id="KW-0285">Flavoprotein</keyword>
<dbReference type="SUPFAM" id="SSF51905">
    <property type="entry name" value="FAD/NAD(P)-binding domain"/>
    <property type="match status" value="1"/>
</dbReference>
<evidence type="ECO:0000313" key="6">
    <source>
        <dbReference type="EMBL" id="KIY46256.1"/>
    </source>
</evidence>
<evidence type="ECO:0000259" key="5">
    <source>
        <dbReference type="Pfam" id="PF07992"/>
    </source>
</evidence>
<evidence type="ECO:0000256" key="3">
    <source>
        <dbReference type="ARBA" id="ARBA00022827"/>
    </source>
</evidence>
<dbReference type="InterPro" id="IPR023753">
    <property type="entry name" value="FAD/NAD-binding_dom"/>
</dbReference>
<evidence type="ECO:0000256" key="1">
    <source>
        <dbReference type="ARBA" id="ARBA00006442"/>
    </source>
</evidence>
<keyword evidence="4" id="KW-0560">Oxidoreductase</keyword>
<reference evidence="6 7" key="1">
    <citation type="journal article" date="2015" name="Fungal Genet. Biol.">
        <title>Evolution of novel wood decay mechanisms in Agaricales revealed by the genome sequences of Fistulina hepatica and Cylindrobasidium torrendii.</title>
        <authorList>
            <person name="Floudas D."/>
            <person name="Held B.W."/>
            <person name="Riley R."/>
            <person name="Nagy L.G."/>
            <person name="Koehler G."/>
            <person name="Ransdell A.S."/>
            <person name="Younus H."/>
            <person name="Chow J."/>
            <person name="Chiniquy J."/>
            <person name="Lipzen A."/>
            <person name="Tritt A."/>
            <person name="Sun H."/>
            <person name="Haridas S."/>
            <person name="LaButti K."/>
            <person name="Ohm R.A."/>
            <person name="Kues U."/>
            <person name="Blanchette R.A."/>
            <person name="Grigoriev I.V."/>
            <person name="Minto R.E."/>
            <person name="Hibbett D.S."/>
        </authorList>
    </citation>
    <scope>NUCLEOTIDE SEQUENCE [LARGE SCALE GENOMIC DNA]</scope>
    <source>
        <strain evidence="6 7">ATCC 64428</strain>
    </source>
</reference>
<dbReference type="Gene3D" id="3.50.50.100">
    <property type="match status" value="1"/>
</dbReference>
<proteinExistence type="inferred from homology"/>
<dbReference type="GO" id="GO:0050660">
    <property type="term" value="F:flavin adenine dinucleotide binding"/>
    <property type="evidence" value="ECO:0007669"/>
    <property type="project" value="TreeGrafter"/>
</dbReference>
<keyword evidence="3" id="KW-0274">FAD</keyword>
<dbReference type="PANTHER" id="PTHR43735:SF3">
    <property type="entry name" value="FERROPTOSIS SUPPRESSOR PROTEIN 1"/>
    <property type="match status" value="1"/>
</dbReference>
<sequence>MSWSSSSSRKKTIVIYNIVLIDYRPYRILYPACLRLAVYPNDLEKTAFVPLDRIFRDGEGVIKRGKVIAIVPRDAKSGVAARVILSTSEEIQYDVLVLSTGSSWSGPIAFPDSPEEITRFLAKGREDIKRASHIMVCGGGSVGVELCAELKEYHPVTLLDVDKRVTLVHGTEMLLNKTYPPKFRQSVERRLKAKGVEVICNQSIDKIPEGPCSAVVTRQGDLLEADLVLAARGGKPNTNFIAQSLGQDALTYSGQAKVRPTFQLKHHDDIFALGDITDFPEEKQYMKVEVHAPIVAENCLAMLAGRKLRQYKGSNEVLVVACGRNGGAAYFDFLPNFVFGDWVARKLKSRDLTVPKLSAPYGY</sequence>
<dbReference type="PRINTS" id="PR00368">
    <property type="entry name" value="FADPNR"/>
</dbReference>
<name>A0A0D7A8K2_9AGAR</name>
<comment type="similarity">
    <text evidence="1">Belongs to the FAD-dependent oxidoreductase family.</text>
</comment>
<dbReference type="PANTHER" id="PTHR43735">
    <property type="entry name" value="APOPTOSIS-INDUCING FACTOR 1"/>
    <property type="match status" value="1"/>
</dbReference>
<evidence type="ECO:0000313" key="7">
    <source>
        <dbReference type="Proteomes" id="UP000054144"/>
    </source>
</evidence>
<dbReference type="AlphaFoldDB" id="A0A0D7A8K2"/>
<protein>
    <submittedName>
        <fullName evidence="6">FAD/NAD(P)-binding domain-containing protein</fullName>
    </submittedName>
</protein>
<dbReference type="Pfam" id="PF07992">
    <property type="entry name" value="Pyr_redox_2"/>
    <property type="match status" value="1"/>
</dbReference>
<evidence type="ECO:0000256" key="4">
    <source>
        <dbReference type="ARBA" id="ARBA00023002"/>
    </source>
</evidence>
<dbReference type="OrthoDB" id="202203at2759"/>
<feature type="domain" description="FAD/NAD(P)-binding" evidence="5">
    <location>
        <begin position="60"/>
        <end position="282"/>
    </location>
</feature>
<keyword evidence="7" id="KW-1185">Reference proteome</keyword>
<dbReference type="InterPro" id="IPR036188">
    <property type="entry name" value="FAD/NAD-bd_sf"/>
</dbReference>
<dbReference type="GO" id="GO:0004174">
    <property type="term" value="F:electron-transferring-flavoprotein dehydrogenase activity"/>
    <property type="evidence" value="ECO:0007669"/>
    <property type="project" value="TreeGrafter"/>
</dbReference>
<dbReference type="EMBL" id="KN882038">
    <property type="protein sequence ID" value="KIY46256.1"/>
    <property type="molecule type" value="Genomic_DNA"/>
</dbReference>
<organism evidence="6 7">
    <name type="scientific">Fistulina hepatica ATCC 64428</name>
    <dbReference type="NCBI Taxonomy" id="1128425"/>
    <lineage>
        <taxon>Eukaryota</taxon>
        <taxon>Fungi</taxon>
        <taxon>Dikarya</taxon>
        <taxon>Basidiomycota</taxon>
        <taxon>Agaricomycotina</taxon>
        <taxon>Agaricomycetes</taxon>
        <taxon>Agaricomycetidae</taxon>
        <taxon>Agaricales</taxon>
        <taxon>Fistulinaceae</taxon>
        <taxon>Fistulina</taxon>
    </lineage>
</organism>
<accession>A0A0D7A8K2</accession>